<comment type="subcellular location">
    <subcellularLocation>
        <location evidence="1">Membrane</location>
        <topology evidence="1">Multi-pass membrane protein</topology>
    </subcellularLocation>
</comment>
<evidence type="ECO:0000256" key="6">
    <source>
        <dbReference type="SAM" id="Phobius"/>
    </source>
</evidence>
<dbReference type="SMART" id="SM00805">
    <property type="entry name" value="AGTRAP"/>
    <property type="match status" value="1"/>
</dbReference>
<evidence type="ECO:0000313" key="9">
    <source>
        <dbReference type="RefSeq" id="XP_013393584.1"/>
    </source>
</evidence>
<keyword evidence="3 6" id="KW-1133">Transmembrane helix</keyword>
<protein>
    <submittedName>
        <fullName evidence="9">Type-1 angiotensin II receptor-associated protein-like isoform X2</fullName>
    </submittedName>
</protein>
<reference evidence="9" key="1">
    <citation type="submission" date="2025-08" db="UniProtKB">
        <authorList>
            <consortium name="RefSeq"/>
        </authorList>
    </citation>
    <scope>IDENTIFICATION</scope>
    <source>
        <tissue evidence="9">Gonads</tissue>
    </source>
</reference>
<dbReference type="PANTHER" id="PTHR16521:SF3">
    <property type="entry name" value="TYPE-1 ANGIOTENSIN II RECEPTOR-ASSOCIATED PROTEIN"/>
    <property type="match status" value="1"/>
</dbReference>
<dbReference type="OrthoDB" id="8191171at2759"/>
<feature type="chain" id="PRO_5010186237" evidence="7">
    <location>
        <begin position="23"/>
        <end position="185"/>
    </location>
</feature>
<feature type="transmembrane region" description="Helical" evidence="6">
    <location>
        <begin position="35"/>
        <end position="54"/>
    </location>
</feature>
<feature type="transmembrane region" description="Helical" evidence="6">
    <location>
        <begin position="102"/>
        <end position="122"/>
    </location>
</feature>
<keyword evidence="4 6" id="KW-0472">Membrane</keyword>
<dbReference type="AlphaFoldDB" id="A0A1S3I883"/>
<dbReference type="GO" id="GO:0005886">
    <property type="term" value="C:plasma membrane"/>
    <property type="evidence" value="ECO:0007669"/>
    <property type="project" value="TreeGrafter"/>
</dbReference>
<feature type="transmembrane region" description="Helical" evidence="6">
    <location>
        <begin position="61"/>
        <end position="82"/>
    </location>
</feature>
<sequence length="185" mass="20931">MNAPQLTLKVVVIVHFILTTWATMAEDYLPDSYYYMNMVMGVVGSMAIIFYKSIEAIHLYFVMNTLSILMDIIFLGIFQPAADSLYETPLYKDWTMKNTYRFSLGMTILNLLIKPFTCFMLYRVYQERGGSMGDLNIPGLDAANFPGFGGQKGPYENIDQPVPSNNVETASPHHSIEKPQDPPGY</sequence>
<dbReference type="GO" id="GO:0038166">
    <property type="term" value="P:angiotensin-activated signaling pathway"/>
    <property type="evidence" value="ECO:0007669"/>
    <property type="project" value="InterPro"/>
</dbReference>
<evidence type="ECO:0000256" key="7">
    <source>
        <dbReference type="SAM" id="SignalP"/>
    </source>
</evidence>
<evidence type="ECO:0000256" key="1">
    <source>
        <dbReference type="ARBA" id="ARBA00004141"/>
    </source>
</evidence>
<evidence type="ECO:0000256" key="5">
    <source>
        <dbReference type="SAM" id="MobiDB-lite"/>
    </source>
</evidence>
<accession>A0A1S3I883</accession>
<proteinExistence type="predicted"/>
<dbReference type="PANTHER" id="PTHR16521">
    <property type="entry name" value="TYPE-1 ANGIOTENSIN II RECEPTOR-ASSOCIATED PROTEIN"/>
    <property type="match status" value="1"/>
</dbReference>
<dbReference type="Pfam" id="PF06396">
    <property type="entry name" value="AGTRAP"/>
    <property type="match status" value="1"/>
</dbReference>
<feature type="region of interest" description="Disordered" evidence="5">
    <location>
        <begin position="154"/>
        <end position="185"/>
    </location>
</feature>
<organism evidence="8 9">
    <name type="scientific">Lingula anatina</name>
    <name type="common">Brachiopod</name>
    <name type="synonym">Lingula unguis</name>
    <dbReference type="NCBI Taxonomy" id="7574"/>
    <lineage>
        <taxon>Eukaryota</taxon>
        <taxon>Metazoa</taxon>
        <taxon>Spiralia</taxon>
        <taxon>Lophotrochozoa</taxon>
        <taxon>Brachiopoda</taxon>
        <taxon>Linguliformea</taxon>
        <taxon>Lingulata</taxon>
        <taxon>Lingulida</taxon>
        <taxon>Linguloidea</taxon>
        <taxon>Lingulidae</taxon>
        <taxon>Lingula</taxon>
    </lineage>
</organism>
<evidence type="ECO:0000313" key="8">
    <source>
        <dbReference type="Proteomes" id="UP000085678"/>
    </source>
</evidence>
<evidence type="ECO:0000256" key="4">
    <source>
        <dbReference type="ARBA" id="ARBA00023136"/>
    </source>
</evidence>
<dbReference type="Proteomes" id="UP000085678">
    <property type="component" value="Unplaced"/>
</dbReference>
<keyword evidence="8" id="KW-1185">Reference proteome</keyword>
<feature type="signal peptide" evidence="7">
    <location>
        <begin position="1"/>
        <end position="22"/>
    </location>
</feature>
<feature type="compositionally biased region" description="Basic and acidic residues" evidence="5">
    <location>
        <begin position="174"/>
        <end position="185"/>
    </location>
</feature>
<keyword evidence="7" id="KW-0732">Signal</keyword>
<keyword evidence="2 6" id="KW-0812">Transmembrane</keyword>
<dbReference type="InterPro" id="IPR009436">
    <property type="entry name" value="AGTRAP"/>
</dbReference>
<dbReference type="GeneID" id="106161233"/>
<gene>
    <name evidence="9" type="primary">LOC106161233</name>
</gene>
<evidence type="ECO:0000256" key="3">
    <source>
        <dbReference type="ARBA" id="ARBA00022989"/>
    </source>
</evidence>
<evidence type="ECO:0000256" key="2">
    <source>
        <dbReference type="ARBA" id="ARBA00022692"/>
    </source>
</evidence>
<dbReference type="RefSeq" id="XP_013393584.1">
    <property type="nucleotide sequence ID" value="XM_013538130.1"/>
</dbReference>
<name>A0A1S3I883_LINAN</name>